<dbReference type="AlphaFoldDB" id="A0A2J0PJQ0"/>
<dbReference type="GeneID" id="93155517"/>
<organism evidence="7">
    <name type="scientific">Enterobacter kobei</name>
    <dbReference type="NCBI Taxonomy" id="208224"/>
    <lineage>
        <taxon>Bacteria</taxon>
        <taxon>Pseudomonadati</taxon>
        <taxon>Pseudomonadota</taxon>
        <taxon>Gammaproteobacteria</taxon>
        <taxon>Enterobacterales</taxon>
        <taxon>Enterobacteriaceae</taxon>
        <taxon>Enterobacter</taxon>
        <taxon>Enterobacter cloacae complex</taxon>
    </lineage>
</organism>
<feature type="transmembrane region" description="Helical" evidence="5">
    <location>
        <begin position="31"/>
        <end position="61"/>
    </location>
</feature>
<dbReference type="OrthoDB" id="262142at2"/>
<dbReference type="Gene3D" id="1.20.1560.10">
    <property type="entry name" value="ABC transporter type 1, transmembrane domain"/>
    <property type="match status" value="1"/>
</dbReference>
<protein>
    <submittedName>
        <fullName evidence="9">ABC transporter six-transmembrane domain-containing protein</fullName>
    </submittedName>
</protein>
<sequence>MNNLNNNRRSPDTAGVMYSLKKLAVRHRKKLVVTFFLVVAENVMFLLYPVLAGIAINAILAGKTLNAALYGLMVLCMWIIGATRRSVDTRTFARIYAGLAVSVVLSQRKYQLNHSAIAARVTLSREYVDFFEMHLPLLITSLSSLFGAAIMLLFIEFWAGIMCCAIVIILMGFVSEYARKNEWLFMRLNNRLEKEVDYVHKAGTATLHRHYVTLARLRIALSDREAWGYLWVGILVALLFTLTIIWMTQSAGITAGHIYSVMTYMWMFATSLDDAPQLLEKFSQLRDIGKRVSADDEIHVSGR</sequence>
<dbReference type="EMBL" id="CP096849">
    <property type="protein sequence ID" value="WMT63907.1"/>
    <property type="molecule type" value="Genomic_DNA"/>
</dbReference>
<evidence type="ECO:0000256" key="5">
    <source>
        <dbReference type="SAM" id="Phobius"/>
    </source>
</evidence>
<dbReference type="Proteomes" id="UP000250603">
    <property type="component" value="Unassembled WGS sequence"/>
</dbReference>
<reference evidence="8 11" key="2">
    <citation type="submission" date="2018-06" db="EMBL/GenBank/DDBJ databases">
        <title>ACT-28, a chromosomally-encoded AmpC with carbapenemase activity from Enterobacter kobei.</title>
        <authorList>
            <person name="Jousset A.B."/>
            <person name="Oueslati S."/>
            <person name="Bernabeu S."/>
            <person name="Takissian J."/>
            <person name="Creton E."/>
            <person name="Vogel A."/>
            <person name="Cotellon G."/>
            <person name="Bonnin R.A."/>
            <person name="Dortet L."/>
            <person name="Naas T."/>
        </authorList>
    </citation>
    <scope>NUCLEOTIDE SEQUENCE [LARGE SCALE GENOMIC DNA]</scope>
    <source>
        <strain evidence="8 11">149H6</strain>
    </source>
</reference>
<dbReference type="KEGG" id="ekb:BFV64_12330"/>
<dbReference type="GO" id="GO:0005524">
    <property type="term" value="F:ATP binding"/>
    <property type="evidence" value="ECO:0007669"/>
    <property type="project" value="InterPro"/>
</dbReference>
<keyword evidence="11" id="KW-1185">Reference proteome</keyword>
<dbReference type="GO" id="GO:0140359">
    <property type="term" value="F:ABC-type transporter activity"/>
    <property type="evidence" value="ECO:0007669"/>
    <property type="project" value="InterPro"/>
</dbReference>
<evidence type="ECO:0000259" key="6">
    <source>
        <dbReference type="PROSITE" id="PS50929"/>
    </source>
</evidence>
<feature type="transmembrane region" description="Helical" evidence="5">
    <location>
        <begin position="226"/>
        <end position="247"/>
    </location>
</feature>
<evidence type="ECO:0000313" key="11">
    <source>
        <dbReference type="Proteomes" id="UP000250603"/>
    </source>
</evidence>
<comment type="subcellular location">
    <subcellularLocation>
        <location evidence="1">Cell membrane</location>
        <topology evidence="1">Multi-pass membrane protein</topology>
    </subcellularLocation>
</comment>
<feature type="transmembrane region" description="Helical" evidence="5">
    <location>
        <begin position="67"/>
        <end position="84"/>
    </location>
</feature>
<keyword evidence="4 5" id="KW-0472">Membrane</keyword>
<evidence type="ECO:0000313" key="10">
    <source>
        <dbReference type="Proteomes" id="UP000230495"/>
    </source>
</evidence>
<dbReference type="SUPFAM" id="SSF90123">
    <property type="entry name" value="ABC transporter transmembrane region"/>
    <property type="match status" value="1"/>
</dbReference>
<dbReference type="Pfam" id="PF13748">
    <property type="entry name" value="ABC_membrane_3"/>
    <property type="match status" value="1"/>
</dbReference>
<gene>
    <name evidence="7" type="ORF">B9Q37_12850</name>
    <name evidence="8" type="ORF">DP181_23705</name>
    <name evidence="9" type="ORF">M2B19_13240</name>
</gene>
<accession>A0A2J0PJQ0</accession>
<dbReference type="InterPro" id="IPR036640">
    <property type="entry name" value="ABC1_TM_sf"/>
</dbReference>
<dbReference type="GO" id="GO:0005886">
    <property type="term" value="C:plasma membrane"/>
    <property type="evidence" value="ECO:0007669"/>
    <property type="project" value="UniProtKB-SubCell"/>
</dbReference>
<dbReference type="Proteomes" id="UP001228563">
    <property type="component" value="Chromosome"/>
</dbReference>
<name>A0A2J0PJQ0_9ENTR</name>
<dbReference type="RefSeq" id="WP_032629001.1">
    <property type="nucleotide sequence ID" value="NZ_AP022446.1"/>
</dbReference>
<feature type="transmembrane region" description="Helical" evidence="5">
    <location>
        <begin position="253"/>
        <end position="272"/>
    </location>
</feature>
<evidence type="ECO:0000256" key="3">
    <source>
        <dbReference type="ARBA" id="ARBA00022989"/>
    </source>
</evidence>
<feature type="transmembrane region" description="Helical" evidence="5">
    <location>
        <begin position="135"/>
        <end position="153"/>
    </location>
</feature>
<evidence type="ECO:0000256" key="4">
    <source>
        <dbReference type="ARBA" id="ARBA00023136"/>
    </source>
</evidence>
<dbReference type="PROSITE" id="PS50929">
    <property type="entry name" value="ABC_TM1F"/>
    <property type="match status" value="1"/>
</dbReference>
<dbReference type="Proteomes" id="UP000230495">
    <property type="component" value="Unassembled WGS sequence"/>
</dbReference>
<feature type="domain" description="ABC transmembrane type-1" evidence="6">
    <location>
        <begin position="32"/>
        <end position="284"/>
    </location>
</feature>
<evidence type="ECO:0000313" key="7">
    <source>
        <dbReference type="EMBL" id="PJD74768.1"/>
    </source>
</evidence>
<dbReference type="EMBL" id="QMCK01000099">
    <property type="protein sequence ID" value="RAY19775.1"/>
    <property type="molecule type" value="Genomic_DNA"/>
</dbReference>
<evidence type="ECO:0000256" key="2">
    <source>
        <dbReference type="ARBA" id="ARBA00022692"/>
    </source>
</evidence>
<evidence type="ECO:0000313" key="8">
    <source>
        <dbReference type="EMBL" id="RAY19775.1"/>
    </source>
</evidence>
<evidence type="ECO:0000313" key="9">
    <source>
        <dbReference type="EMBL" id="WMT63907.1"/>
    </source>
</evidence>
<evidence type="ECO:0000256" key="1">
    <source>
        <dbReference type="ARBA" id="ARBA00004651"/>
    </source>
</evidence>
<reference evidence="9" key="3">
    <citation type="submission" date="2022-04" db="EMBL/GenBank/DDBJ databases">
        <title>Co-occurrence of mcr-9 and blaNDM-1 in multidrug-resistant Enterobacter kobei strain isolated from an infant with urinary infection.</title>
        <authorList>
            <person name="Zeng H."/>
        </authorList>
    </citation>
    <scope>NUCLEOTIDE SEQUENCE</scope>
    <source>
        <strain evidence="9">EC1382</strain>
    </source>
</reference>
<proteinExistence type="predicted"/>
<reference evidence="7 10" key="1">
    <citation type="journal article" date="2017" name="J. Antimicrob. Chemother.">
        <title>Characterization of the population structure, drug resistance mechanisms and plasmids of the community-associated Enterobacter cloacae complex in China.</title>
        <authorList>
            <person name="Zhou K."/>
            <person name="Yu W."/>
            <person name="Cao X."/>
            <person name="Shen P."/>
            <person name="Lu H."/>
            <person name="Luo Q."/>
            <person name="Rossen J.W.A."/>
            <person name="Xiao Y."/>
        </authorList>
    </citation>
    <scope>NUCLEOTIDE SEQUENCE [LARGE SCALE GENOMIC DNA]</scope>
    <source>
        <strain evidence="7">ECC1097</strain>
    </source>
</reference>
<dbReference type="EMBL" id="NEEU01000004">
    <property type="protein sequence ID" value="PJD74768.1"/>
    <property type="molecule type" value="Genomic_DNA"/>
</dbReference>
<feature type="transmembrane region" description="Helical" evidence="5">
    <location>
        <begin position="159"/>
        <end position="178"/>
    </location>
</feature>
<keyword evidence="3 5" id="KW-1133">Transmembrane helix</keyword>
<keyword evidence="2 5" id="KW-0812">Transmembrane</keyword>
<dbReference type="InterPro" id="IPR011527">
    <property type="entry name" value="ABC1_TM_dom"/>
</dbReference>